<dbReference type="PROSITE" id="PS00108">
    <property type="entry name" value="PROTEIN_KINASE_ST"/>
    <property type="match status" value="1"/>
</dbReference>
<feature type="transmembrane region" description="Helical" evidence="19">
    <location>
        <begin position="449"/>
        <end position="473"/>
    </location>
</feature>
<evidence type="ECO:0000256" key="14">
    <source>
        <dbReference type="ARBA" id="ARBA00023180"/>
    </source>
</evidence>
<evidence type="ECO:0000256" key="16">
    <source>
        <dbReference type="ARBA" id="ARBA00048679"/>
    </source>
</evidence>
<evidence type="ECO:0000256" key="4">
    <source>
        <dbReference type="ARBA" id="ARBA00022679"/>
    </source>
</evidence>
<dbReference type="InterPro" id="IPR000719">
    <property type="entry name" value="Prot_kinase_dom"/>
</dbReference>
<dbReference type="InterPro" id="IPR008271">
    <property type="entry name" value="Ser/Thr_kinase_AS"/>
</dbReference>
<dbReference type="PROSITE" id="PS00107">
    <property type="entry name" value="PROTEIN_KINASE_ATP"/>
    <property type="match status" value="1"/>
</dbReference>
<dbReference type="Pfam" id="PF01453">
    <property type="entry name" value="B_lectin"/>
    <property type="match status" value="1"/>
</dbReference>
<feature type="binding site" evidence="18">
    <location>
        <position position="537"/>
    </location>
    <ligand>
        <name>ATP</name>
        <dbReference type="ChEBI" id="CHEBI:30616"/>
    </ligand>
</feature>
<dbReference type="InterPro" id="IPR017441">
    <property type="entry name" value="Protein_kinase_ATP_BS"/>
</dbReference>
<dbReference type="Gene3D" id="3.30.200.20">
    <property type="entry name" value="Phosphorylase Kinase, domain 1"/>
    <property type="match status" value="1"/>
</dbReference>
<proteinExistence type="inferred from homology"/>
<dbReference type="InterPro" id="IPR001480">
    <property type="entry name" value="Bulb-type_lectin_dom"/>
</dbReference>
<dbReference type="Gene3D" id="2.90.10.10">
    <property type="entry name" value="Bulb-type lectin domain"/>
    <property type="match status" value="1"/>
</dbReference>
<evidence type="ECO:0000256" key="10">
    <source>
        <dbReference type="ARBA" id="ARBA00022989"/>
    </source>
</evidence>
<dbReference type="EC" id="2.7.11.1" evidence="17"/>
<evidence type="ECO:0000256" key="18">
    <source>
        <dbReference type="PROSITE-ProRule" id="PRU10141"/>
    </source>
</evidence>
<dbReference type="InterPro" id="IPR011009">
    <property type="entry name" value="Kinase-like_dom_sf"/>
</dbReference>
<accession>A0A0D9W4V4</accession>
<evidence type="ECO:0000256" key="8">
    <source>
        <dbReference type="ARBA" id="ARBA00022777"/>
    </source>
</evidence>
<dbReference type="PIRSF" id="PIRSF000641">
    <property type="entry name" value="SRK"/>
    <property type="match status" value="1"/>
</dbReference>
<keyword evidence="5 19" id="KW-0812">Transmembrane</keyword>
<evidence type="ECO:0000259" key="23">
    <source>
        <dbReference type="PROSITE" id="PS50948"/>
    </source>
</evidence>
<evidence type="ECO:0000256" key="1">
    <source>
        <dbReference type="ARBA" id="ARBA00004479"/>
    </source>
</evidence>
<reference evidence="24" key="3">
    <citation type="submission" date="2015-04" db="UniProtKB">
        <authorList>
            <consortium name="EnsemblPlants"/>
        </authorList>
    </citation>
    <scope>IDENTIFICATION</scope>
</reference>
<dbReference type="CDD" id="cd01098">
    <property type="entry name" value="PAN_AP_plant"/>
    <property type="match status" value="1"/>
</dbReference>
<organism evidence="24 25">
    <name type="scientific">Leersia perrieri</name>
    <dbReference type="NCBI Taxonomy" id="77586"/>
    <lineage>
        <taxon>Eukaryota</taxon>
        <taxon>Viridiplantae</taxon>
        <taxon>Streptophyta</taxon>
        <taxon>Embryophyta</taxon>
        <taxon>Tracheophyta</taxon>
        <taxon>Spermatophyta</taxon>
        <taxon>Magnoliopsida</taxon>
        <taxon>Liliopsida</taxon>
        <taxon>Poales</taxon>
        <taxon>Poaceae</taxon>
        <taxon>BOP clade</taxon>
        <taxon>Oryzoideae</taxon>
        <taxon>Oryzeae</taxon>
        <taxon>Oryzinae</taxon>
        <taxon>Leersia</taxon>
    </lineage>
</organism>
<dbReference type="GO" id="GO:0048544">
    <property type="term" value="P:recognition of pollen"/>
    <property type="evidence" value="ECO:0007669"/>
    <property type="project" value="InterPro"/>
</dbReference>
<feature type="signal peptide" evidence="20">
    <location>
        <begin position="1"/>
        <end position="20"/>
    </location>
</feature>
<dbReference type="GO" id="GO:0106310">
    <property type="term" value="F:protein serine kinase activity"/>
    <property type="evidence" value="ECO:0007669"/>
    <property type="project" value="RHEA"/>
</dbReference>
<dbReference type="Pfam" id="PF00069">
    <property type="entry name" value="Pkinase"/>
    <property type="match status" value="1"/>
</dbReference>
<dbReference type="InterPro" id="IPR000858">
    <property type="entry name" value="S_locus_glycoprot_dom"/>
</dbReference>
<dbReference type="Pfam" id="PF00954">
    <property type="entry name" value="S_locus_glycop"/>
    <property type="match status" value="1"/>
</dbReference>
<reference evidence="25" key="2">
    <citation type="submission" date="2013-12" db="EMBL/GenBank/DDBJ databases">
        <authorList>
            <person name="Yu Y."/>
            <person name="Lee S."/>
            <person name="de Baynast K."/>
            <person name="Wissotski M."/>
            <person name="Liu L."/>
            <person name="Talag J."/>
            <person name="Goicoechea J."/>
            <person name="Angelova A."/>
            <person name="Jetty R."/>
            <person name="Kudrna D."/>
            <person name="Golser W."/>
            <person name="Rivera L."/>
            <person name="Zhang J."/>
            <person name="Wing R."/>
        </authorList>
    </citation>
    <scope>NUCLEOTIDE SEQUENCE</scope>
</reference>
<feature type="domain" description="Bulb-type lectin" evidence="22">
    <location>
        <begin position="22"/>
        <end position="156"/>
    </location>
</feature>
<dbReference type="Pfam" id="PF08276">
    <property type="entry name" value="PAN_2"/>
    <property type="match status" value="1"/>
</dbReference>
<dbReference type="EnsemblPlants" id="LPERR04G09130.1">
    <property type="protein sequence ID" value="LPERR04G09130.1"/>
    <property type="gene ID" value="LPERR04G09130"/>
</dbReference>
<evidence type="ECO:0000256" key="9">
    <source>
        <dbReference type="ARBA" id="ARBA00022840"/>
    </source>
</evidence>
<protein>
    <recommendedName>
        <fullName evidence="17">Receptor-like serine/threonine-protein kinase</fullName>
        <ecNumber evidence="17">2.7.11.1</ecNumber>
    </recommendedName>
</protein>
<keyword evidence="13" id="KW-0675">Receptor</keyword>
<dbReference type="CDD" id="cd14066">
    <property type="entry name" value="STKc_IRAK"/>
    <property type="match status" value="1"/>
</dbReference>
<dbReference type="GO" id="GO:0004674">
    <property type="term" value="F:protein serine/threonine kinase activity"/>
    <property type="evidence" value="ECO:0007669"/>
    <property type="project" value="UniProtKB-KW"/>
</dbReference>
<evidence type="ECO:0000256" key="6">
    <source>
        <dbReference type="ARBA" id="ARBA00022729"/>
    </source>
</evidence>
<feature type="domain" description="Protein kinase" evidence="21">
    <location>
        <begin position="509"/>
        <end position="794"/>
    </location>
</feature>
<evidence type="ECO:0000256" key="2">
    <source>
        <dbReference type="ARBA" id="ARBA00022527"/>
    </source>
</evidence>
<dbReference type="GO" id="GO:0016020">
    <property type="term" value="C:membrane"/>
    <property type="evidence" value="ECO:0007669"/>
    <property type="project" value="UniProtKB-SubCell"/>
</dbReference>
<dbReference type="InterPro" id="IPR024171">
    <property type="entry name" value="SRK-like_kinase"/>
</dbReference>
<keyword evidence="8 17" id="KW-0418">Kinase</keyword>
<dbReference type="Gene3D" id="1.10.510.10">
    <property type="entry name" value="Transferase(Phosphotransferase) domain 1"/>
    <property type="match status" value="1"/>
</dbReference>
<dbReference type="SUPFAM" id="SSF51110">
    <property type="entry name" value="alpha-D-mannose-specific plant lectins"/>
    <property type="match status" value="1"/>
</dbReference>
<comment type="catalytic activity">
    <reaction evidence="15 17">
        <text>L-threonyl-[protein] + ATP = O-phospho-L-threonyl-[protein] + ADP + H(+)</text>
        <dbReference type="Rhea" id="RHEA:46608"/>
        <dbReference type="Rhea" id="RHEA-COMP:11060"/>
        <dbReference type="Rhea" id="RHEA-COMP:11605"/>
        <dbReference type="ChEBI" id="CHEBI:15378"/>
        <dbReference type="ChEBI" id="CHEBI:30013"/>
        <dbReference type="ChEBI" id="CHEBI:30616"/>
        <dbReference type="ChEBI" id="CHEBI:61977"/>
        <dbReference type="ChEBI" id="CHEBI:456216"/>
        <dbReference type="EC" id="2.7.11.1"/>
    </reaction>
</comment>
<feature type="domain" description="Apple" evidence="23">
    <location>
        <begin position="347"/>
        <end position="431"/>
    </location>
</feature>
<evidence type="ECO:0000259" key="21">
    <source>
        <dbReference type="PROSITE" id="PS50011"/>
    </source>
</evidence>
<evidence type="ECO:0000256" key="3">
    <source>
        <dbReference type="ARBA" id="ARBA00022536"/>
    </source>
</evidence>
<sequence>MSFVLILIALNAWCGLSVQASTDTLSPGQTLTGDGKLVSSNGKFALGFFHSKSTSDNNHNDTSRLWYLGIWFNQIPKLTTVWVANRDSPVHGPTSPLLTFAADGANLAVVNLATNSTVWSTQITTQTNTTTILVLLGIGNLILSHGGNTSNIVWQSFDHPTDTLLPGATIGLNKVTNETLRFVSRRNSVDQSPGMYSMELGRDGAVTMYYNSTLPYWSSGAWNGRYFGNVPEMTAPDRFAYTFVDDDREMSFAYHLLDGSTMYCLLDVSGQRKLLAWHDANKVWMPVFTNPSAHCTVHATCGSFSVCNDNTRPSCGCMKGFANADLDGNWDPDERTGGCTRNFPLDCSGNSNVGLGGDKFYGMSGVRMPFDPKRVEHAASRRECEEACLGECSCTAYSFGSNGGCSVWHGELLDVIMLGNDGGSTNSGEILYIHLAAEEFQSRRNHGRAMVGGFVAACFATLCVLLIIIVIVLKVRRKRRKLQCNTVNDNRVCSGLIPFKYRELQRATRNFSEKIGAGGFGAVFKGLLNESTPIAVKRLYGSCREEKQFRAELSSIGIIHHTNIVKMIGFCCEDNKRLLVYEYMPNLSLDAHLFQKSAPTLNWNTRYQIALGVARGLAYLHESCRDYIMHCDIKPQNILLDGSFVPKIADFGMAKLLKRDCSRVMTTTRGTIGYLAPEWISGVAITPKIDVYSYGMVLLEIISGRMNSHNDYNSDGDDVVYFPVHVARKLLKGDVMSFVDHKLHGNVILEEVVRVCKVACWCIQDKEFDRPTMGKVVQILEGVVELDMPPMPRLLEAIVAS</sequence>
<evidence type="ECO:0000256" key="13">
    <source>
        <dbReference type="ARBA" id="ARBA00023170"/>
    </source>
</evidence>
<dbReference type="InterPro" id="IPR003609">
    <property type="entry name" value="Pan_app"/>
</dbReference>
<comment type="similarity">
    <text evidence="17">Belongs to the protein kinase superfamily. Ser/Thr protein kinase family.</text>
</comment>
<name>A0A0D9W4V4_9ORYZ</name>
<evidence type="ECO:0000256" key="20">
    <source>
        <dbReference type="SAM" id="SignalP"/>
    </source>
</evidence>
<evidence type="ECO:0000313" key="25">
    <source>
        <dbReference type="Proteomes" id="UP000032180"/>
    </source>
</evidence>
<reference evidence="24 25" key="1">
    <citation type="submission" date="2012-08" db="EMBL/GenBank/DDBJ databases">
        <title>Oryza genome evolution.</title>
        <authorList>
            <person name="Wing R.A."/>
        </authorList>
    </citation>
    <scope>NUCLEOTIDE SEQUENCE</scope>
</reference>
<dbReference type="PROSITE" id="PS50927">
    <property type="entry name" value="BULB_LECTIN"/>
    <property type="match status" value="1"/>
</dbReference>
<keyword evidence="14" id="KW-0325">Glycoprotein</keyword>
<evidence type="ECO:0000256" key="12">
    <source>
        <dbReference type="ARBA" id="ARBA00023157"/>
    </source>
</evidence>
<evidence type="ECO:0000256" key="19">
    <source>
        <dbReference type="SAM" id="Phobius"/>
    </source>
</evidence>
<evidence type="ECO:0000256" key="17">
    <source>
        <dbReference type="PIRNR" id="PIRNR000641"/>
    </source>
</evidence>
<keyword evidence="7 17" id="KW-0547">Nucleotide-binding</keyword>
<keyword evidence="10 19" id="KW-1133">Transmembrane helix</keyword>
<dbReference type="SMART" id="SM00473">
    <property type="entry name" value="PAN_AP"/>
    <property type="match status" value="1"/>
</dbReference>
<dbReference type="STRING" id="77586.A0A0D9W4V4"/>
<dbReference type="PANTHER" id="PTHR47974">
    <property type="entry name" value="OS07G0415500 PROTEIN"/>
    <property type="match status" value="1"/>
</dbReference>
<keyword evidence="3" id="KW-0245">EGF-like domain</keyword>
<dbReference type="PANTHER" id="PTHR47974:SF19">
    <property type="entry name" value="RECEPTOR-LIKE SERINE_THREONINE-PROTEIN KINASE"/>
    <property type="match status" value="1"/>
</dbReference>
<evidence type="ECO:0000256" key="7">
    <source>
        <dbReference type="ARBA" id="ARBA00022741"/>
    </source>
</evidence>
<dbReference type="SUPFAM" id="SSF56112">
    <property type="entry name" value="Protein kinase-like (PK-like)"/>
    <property type="match status" value="1"/>
</dbReference>
<evidence type="ECO:0000256" key="15">
    <source>
        <dbReference type="ARBA" id="ARBA00047899"/>
    </source>
</evidence>
<dbReference type="SMART" id="SM00108">
    <property type="entry name" value="B_lectin"/>
    <property type="match status" value="1"/>
</dbReference>
<evidence type="ECO:0000259" key="22">
    <source>
        <dbReference type="PROSITE" id="PS50927"/>
    </source>
</evidence>
<dbReference type="HOGENOM" id="CLU_000288_116_2_1"/>
<keyword evidence="9 17" id="KW-0067">ATP-binding</keyword>
<dbReference type="FunFam" id="3.30.200.20:FF:000059">
    <property type="entry name" value="S-receptor-like serine/threonine-protein kinase"/>
    <property type="match status" value="1"/>
</dbReference>
<keyword evidence="11 19" id="KW-0472">Membrane</keyword>
<dbReference type="AlphaFoldDB" id="A0A0D9W4V4"/>
<dbReference type="FunFam" id="2.90.10.10:FF:000002">
    <property type="entry name" value="Serine/threonine-protein kinase"/>
    <property type="match status" value="1"/>
</dbReference>
<feature type="chain" id="PRO_5002348730" description="Receptor-like serine/threonine-protein kinase" evidence="20">
    <location>
        <begin position="21"/>
        <end position="801"/>
    </location>
</feature>
<evidence type="ECO:0000256" key="5">
    <source>
        <dbReference type="ARBA" id="ARBA00022692"/>
    </source>
</evidence>
<dbReference type="eggNOG" id="ENOG502QUMK">
    <property type="taxonomic scope" value="Eukaryota"/>
</dbReference>
<dbReference type="FunFam" id="1.10.510.10:FF:000227">
    <property type="entry name" value="Serine/threonine-protein kinase"/>
    <property type="match status" value="1"/>
</dbReference>
<keyword evidence="4 17" id="KW-0808">Transferase</keyword>
<dbReference type="PROSITE" id="PS50011">
    <property type="entry name" value="PROTEIN_KINASE_DOM"/>
    <property type="match status" value="1"/>
</dbReference>
<dbReference type="InterPro" id="IPR036426">
    <property type="entry name" value="Bulb-type_lectin_dom_sf"/>
</dbReference>
<keyword evidence="2 17" id="KW-0723">Serine/threonine-protein kinase</keyword>
<keyword evidence="25" id="KW-1185">Reference proteome</keyword>
<dbReference type="GO" id="GO:0005524">
    <property type="term" value="F:ATP binding"/>
    <property type="evidence" value="ECO:0007669"/>
    <property type="project" value="UniProtKB-UniRule"/>
</dbReference>
<comment type="catalytic activity">
    <reaction evidence="16 17">
        <text>L-seryl-[protein] + ATP = O-phospho-L-seryl-[protein] + ADP + H(+)</text>
        <dbReference type="Rhea" id="RHEA:17989"/>
        <dbReference type="Rhea" id="RHEA-COMP:9863"/>
        <dbReference type="Rhea" id="RHEA-COMP:11604"/>
        <dbReference type="ChEBI" id="CHEBI:15378"/>
        <dbReference type="ChEBI" id="CHEBI:29999"/>
        <dbReference type="ChEBI" id="CHEBI:30616"/>
        <dbReference type="ChEBI" id="CHEBI:83421"/>
        <dbReference type="ChEBI" id="CHEBI:456216"/>
        <dbReference type="EC" id="2.7.11.1"/>
    </reaction>
</comment>
<keyword evidence="12" id="KW-1015">Disulfide bond</keyword>
<dbReference type="Proteomes" id="UP000032180">
    <property type="component" value="Chromosome 4"/>
</dbReference>
<evidence type="ECO:0000313" key="24">
    <source>
        <dbReference type="EnsemblPlants" id="LPERR04G09130.1"/>
    </source>
</evidence>
<dbReference type="CDD" id="cd00028">
    <property type="entry name" value="B_lectin"/>
    <property type="match status" value="1"/>
</dbReference>
<dbReference type="Gramene" id="LPERR04G09130.1">
    <property type="protein sequence ID" value="LPERR04G09130.1"/>
    <property type="gene ID" value="LPERR04G09130"/>
</dbReference>
<comment type="subcellular location">
    <subcellularLocation>
        <location evidence="1">Membrane</location>
        <topology evidence="1">Single-pass type I membrane protein</topology>
    </subcellularLocation>
</comment>
<keyword evidence="6 20" id="KW-0732">Signal</keyword>
<dbReference type="PROSITE" id="PS50948">
    <property type="entry name" value="PAN"/>
    <property type="match status" value="1"/>
</dbReference>
<evidence type="ECO:0000256" key="11">
    <source>
        <dbReference type="ARBA" id="ARBA00023136"/>
    </source>
</evidence>
<dbReference type="GO" id="GO:0051707">
    <property type="term" value="P:response to other organism"/>
    <property type="evidence" value="ECO:0007669"/>
    <property type="project" value="UniProtKB-ARBA"/>
</dbReference>
<dbReference type="SMART" id="SM00220">
    <property type="entry name" value="S_TKc"/>
    <property type="match status" value="1"/>
</dbReference>